<dbReference type="EMBL" id="CACRSL010000003">
    <property type="protein sequence ID" value="VYS75081.1"/>
    <property type="molecule type" value="Genomic_DNA"/>
</dbReference>
<proteinExistence type="predicted"/>
<accession>A0A6N2R4N0</accession>
<protein>
    <submittedName>
        <fullName evidence="2">Uncharacterized protein</fullName>
    </submittedName>
</protein>
<name>A0A6N2R4N0_9FIRM</name>
<feature type="chain" id="PRO_5038754364" evidence="1">
    <location>
        <begin position="26"/>
        <end position="80"/>
    </location>
</feature>
<reference evidence="2" key="1">
    <citation type="submission" date="2019-11" db="EMBL/GenBank/DDBJ databases">
        <authorList>
            <person name="Feng L."/>
        </authorList>
    </citation>
    <scope>NUCLEOTIDE SEQUENCE</scope>
    <source>
        <strain evidence="2">AundefinedLFYP135</strain>
    </source>
</reference>
<gene>
    <name evidence="2" type="ORF">AULFYP135_00179</name>
</gene>
<sequence length="80" mass="8532">MNMKLTTRCSLWIAAAVFVSSLGGAALCAQRASLLCNPQIETASSSNPVEPLIRTTQLNGEIILEENGIPTVFHTGFVVQ</sequence>
<evidence type="ECO:0000313" key="2">
    <source>
        <dbReference type="EMBL" id="VYS75081.1"/>
    </source>
</evidence>
<dbReference type="AlphaFoldDB" id="A0A6N2R4N0"/>
<evidence type="ECO:0000256" key="1">
    <source>
        <dbReference type="SAM" id="SignalP"/>
    </source>
</evidence>
<feature type="signal peptide" evidence="1">
    <location>
        <begin position="1"/>
        <end position="25"/>
    </location>
</feature>
<keyword evidence="1" id="KW-0732">Signal</keyword>
<organism evidence="2">
    <name type="scientific">uncultured Anaerotruncus sp</name>
    <dbReference type="NCBI Taxonomy" id="905011"/>
    <lineage>
        <taxon>Bacteria</taxon>
        <taxon>Bacillati</taxon>
        <taxon>Bacillota</taxon>
        <taxon>Clostridia</taxon>
        <taxon>Eubacteriales</taxon>
        <taxon>Oscillospiraceae</taxon>
        <taxon>Anaerotruncus</taxon>
        <taxon>environmental samples</taxon>
    </lineage>
</organism>